<dbReference type="GO" id="GO:0022857">
    <property type="term" value="F:transmembrane transporter activity"/>
    <property type="evidence" value="ECO:0007669"/>
    <property type="project" value="InterPro"/>
</dbReference>
<dbReference type="EMBL" id="CAFAAS010000001">
    <property type="protein sequence ID" value="CAB4793850.1"/>
    <property type="molecule type" value="Genomic_DNA"/>
</dbReference>
<feature type="transmembrane region" description="Helical" evidence="1">
    <location>
        <begin position="263"/>
        <end position="282"/>
    </location>
</feature>
<feature type="transmembrane region" description="Helical" evidence="1">
    <location>
        <begin position="315"/>
        <end position="337"/>
    </location>
</feature>
<protein>
    <submittedName>
        <fullName evidence="6">Unannotated protein</fullName>
    </submittedName>
</protein>
<feature type="transmembrane region" description="Helical" evidence="1">
    <location>
        <begin position="230"/>
        <end position="251"/>
    </location>
</feature>
<feature type="domain" description="Major facilitator superfamily (MFS) profile" evidence="2">
    <location>
        <begin position="226"/>
        <end position="413"/>
    </location>
</feature>
<dbReference type="InterPro" id="IPR011701">
    <property type="entry name" value="MFS"/>
</dbReference>
<sequence>MFSAYSTLFKIPGAVKFSLAGLIGRMPISMDSLALIFIVVAASDSYAIAGALSATASIVMSIAMPYWSGVSDRIGQHALLIRVAPMKAIGIAAFILLVLNHAPTWTWFVSIIVAEASSVNLGGLVRRRWLHVLSPDPTTTAEDESNRDVVNTAYSLEALNDEFVFIVGPIIATACATSIAPAAGLIAGLIFLSIGIPLFISQSSTEPPASPRFAKDPHPAVIRNKSLQAIVFPIMFVGGFFGAMTIVTVAIADYYGHKSQSGLLLAIWASGSAVAAVINGAIKWRIPHASRFILFLFALTVLAIPLLFVHSIMALGIALFCNGFAIAPLIINAYGVAESSVPPEQITQTLSWVVAGMPLGGAMASALAGWSIDTYGAQTAYWVPLAFMAAALLATLAYFTTYSSLIGYSSKHD</sequence>
<evidence type="ECO:0000313" key="7">
    <source>
        <dbReference type="EMBL" id="CAB5152704.1"/>
    </source>
</evidence>
<dbReference type="AlphaFoldDB" id="A0A6J7M3W9"/>
<dbReference type="SUPFAM" id="SSF103473">
    <property type="entry name" value="MFS general substrate transporter"/>
    <property type="match status" value="1"/>
</dbReference>
<dbReference type="EMBL" id="CAFBMU010000001">
    <property type="protein sequence ID" value="CAB4911288.1"/>
    <property type="molecule type" value="Genomic_DNA"/>
</dbReference>
<dbReference type="Pfam" id="PF07690">
    <property type="entry name" value="MFS_1"/>
    <property type="match status" value="1"/>
</dbReference>
<feature type="transmembrane region" description="Helical" evidence="1">
    <location>
        <begin position="288"/>
        <end position="308"/>
    </location>
</feature>
<feature type="transmembrane region" description="Helical" evidence="1">
    <location>
        <begin position="46"/>
        <end position="67"/>
    </location>
</feature>
<organism evidence="6">
    <name type="scientific">freshwater metagenome</name>
    <dbReference type="NCBI Taxonomy" id="449393"/>
    <lineage>
        <taxon>unclassified sequences</taxon>
        <taxon>metagenomes</taxon>
        <taxon>ecological metagenomes</taxon>
    </lineage>
</organism>
<gene>
    <name evidence="3" type="ORF">UFOPK2655_01004</name>
    <name evidence="4" type="ORF">UFOPK3077_00036</name>
    <name evidence="5" type="ORF">UFOPK3667_00036</name>
    <name evidence="6" type="ORF">UFOPK3903_00803</name>
    <name evidence="7" type="ORF">UFOPK4444_00762</name>
</gene>
<feature type="transmembrane region" description="Helical" evidence="1">
    <location>
        <begin position="179"/>
        <end position="200"/>
    </location>
</feature>
<accession>A0A6J7M3W9</accession>
<reference evidence="6" key="1">
    <citation type="submission" date="2020-05" db="EMBL/GenBank/DDBJ databases">
        <authorList>
            <person name="Chiriac C."/>
            <person name="Salcher M."/>
            <person name="Ghai R."/>
            <person name="Kavagutti S V."/>
        </authorList>
    </citation>
    <scope>NUCLEOTIDE SEQUENCE</scope>
</reference>
<keyword evidence="1" id="KW-1133">Transmembrane helix</keyword>
<dbReference type="PANTHER" id="PTHR23542:SF1">
    <property type="entry name" value="MAJOR FACILITATOR SUPERFAMILY (MFS) PROFILE DOMAIN-CONTAINING PROTEIN"/>
    <property type="match status" value="1"/>
</dbReference>
<keyword evidence="1" id="KW-0812">Transmembrane</keyword>
<evidence type="ECO:0000256" key="1">
    <source>
        <dbReference type="SAM" id="Phobius"/>
    </source>
</evidence>
<evidence type="ECO:0000313" key="4">
    <source>
        <dbReference type="EMBL" id="CAB4793850.1"/>
    </source>
</evidence>
<evidence type="ECO:0000313" key="5">
    <source>
        <dbReference type="EMBL" id="CAB4911288.1"/>
    </source>
</evidence>
<dbReference type="PROSITE" id="PS50850">
    <property type="entry name" value="MFS"/>
    <property type="match status" value="1"/>
</dbReference>
<feature type="transmembrane region" description="Helical" evidence="1">
    <location>
        <begin position="20"/>
        <end position="40"/>
    </location>
</feature>
<feature type="transmembrane region" description="Helical" evidence="1">
    <location>
        <begin position="380"/>
        <end position="399"/>
    </location>
</feature>
<evidence type="ECO:0000313" key="3">
    <source>
        <dbReference type="EMBL" id="CAB4715691.1"/>
    </source>
</evidence>
<dbReference type="EMBL" id="CAFBRZ010000037">
    <property type="protein sequence ID" value="CAB5152704.1"/>
    <property type="molecule type" value="Genomic_DNA"/>
</dbReference>
<evidence type="ECO:0000313" key="6">
    <source>
        <dbReference type="EMBL" id="CAB4975426.1"/>
    </source>
</evidence>
<feature type="transmembrane region" description="Helical" evidence="1">
    <location>
        <begin position="349"/>
        <end position="368"/>
    </location>
</feature>
<dbReference type="InterPro" id="IPR020846">
    <property type="entry name" value="MFS_dom"/>
</dbReference>
<name>A0A6J7M3W9_9ZZZZ</name>
<proteinExistence type="predicted"/>
<dbReference type="EMBL" id="CAFBOD010000007">
    <property type="protein sequence ID" value="CAB4975426.1"/>
    <property type="molecule type" value="Genomic_DNA"/>
</dbReference>
<dbReference type="EMBL" id="CAEZYE010000055">
    <property type="protein sequence ID" value="CAB4715691.1"/>
    <property type="molecule type" value="Genomic_DNA"/>
</dbReference>
<dbReference type="Gene3D" id="1.20.1250.20">
    <property type="entry name" value="MFS general substrate transporter like domains"/>
    <property type="match status" value="2"/>
</dbReference>
<evidence type="ECO:0000259" key="2">
    <source>
        <dbReference type="PROSITE" id="PS50850"/>
    </source>
</evidence>
<keyword evidence="1" id="KW-0472">Membrane</keyword>
<dbReference type="InterPro" id="IPR036259">
    <property type="entry name" value="MFS_trans_sf"/>
</dbReference>
<dbReference type="PANTHER" id="PTHR23542">
    <property type="match status" value="1"/>
</dbReference>